<dbReference type="AlphaFoldDB" id="A0A4P6A550"/>
<dbReference type="Gene3D" id="1.25.40.10">
    <property type="entry name" value="Tetratricopeptide repeat domain"/>
    <property type="match status" value="2"/>
</dbReference>
<dbReference type="RefSeq" id="WP_141296428.1">
    <property type="nucleotide sequence ID" value="NZ_BJCD01000089.1"/>
</dbReference>
<dbReference type="GO" id="GO:0005092">
    <property type="term" value="F:GDP-dissociation inhibitor activity"/>
    <property type="evidence" value="ECO:0007669"/>
    <property type="project" value="TreeGrafter"/>
</dbReference>
<dbReference type="Proteomes" id="UP000299794">
    <property type="component" value="Unassembled WGS sequence"/>
</dbReference>
<proteinExistence type="predicted"/>
<dbReference type="GO" id="GO:0005938">
    <property type="term" value="C:cell cortex"/>
    <property type="evidence" value="ECO:0007669"/>
    <property type="project" value="TreeGrafter"/>
</dbReference>
<dbReference type="PANTHER" id="PTHR45954">
    <property type="entry name" value="LD33695P"/>
    <property type="match status" value="1"/>
</dbReference>
<feature type="repeat" description="TPR" evidence="4">
    <location>
        <begin position="166"/>
        <end position="199"/>
    </location>
</feature>
<feature type="repeat" description="TPR" evidence="4">
    <location>
        <begin position="206"/>
        <end position="239"/>
    </location>
</feature>
<evidence type="ECO:0000313" key="6">
    <source>
        <dbReference type="Proteomes" id="UP000299794"/>
    </source>
</evidence>
<dbReference type="Pfam" id="PF13424">
    <property type="entry name" value="TPR_12"/>
    <property type="match status" value="2"/>
</dbReference>
<dbReference type="InterPro" id="IPR052386">
    <property type="entry name" value="GPSM"/>
</dbReference>
<comment type="subcellular location">
    <subcellularLocation>
        <location evidence="1">Cytoplasm</location>
    </subcellularLocation>
</comment>
<feature type="repeat" description="TPR" evidence="4">
    <location>
        <begin position="246"/>
        <end position="279"/>
    </location>
</feature>
<keyword evidence="2" id="KW-0963">Cytoplasm</keyword>
<comment type="caution">
    <text evidence="5">The sequence shown here is derived from an EMBL/GenBank/DDBJ whole genome shotgun (WGS) entry which is preliminary data.</text>
</comment>
<dbReference type="GO" id="GO:0001965">
    <property type="term" value="F:G-protein alpha-subunit binding"/>
    <property type="evidence" value="ECO:0007669"/>
    <property type="project" value="TreeGrafter"/>
</dbReference>
<dbReference type="PROSITE" id="PS50005">
    <property type="entry name" value="TPR"/>
    <property type="match status" value="4"/>
</dbReference>
<gene>
    <name evidence="5" type="ORF">PA905_48230</name>
</gene>
<evidence type="ECO:0000313" key="5">
    <source>
        <dbReference type="EMBL" id="GDZ96297.1"/>
    </source>
</evidence>
<dbReference type="InterPro" id="IPR019734">
    <property type="entry name" value="TPR_rpt"/>
</dbReference>
<dbReference type="PANTHER" id="PTHR45954:SF1">
    <property type="entry name" value="LD33695P"/>
    <property type="match status" value="1"/>
</dbReference>
<dbReference type="Pfam" id="PF13374">
    <property type="entry name" value="TPR_10"/>
    <property type="match status" value="1"/>
</dbReference>
<evidence type="ECO:0000256" key="4">
    <source>
        <dbReference type="PROSITE-ProRule" id="PRU00339"/>
    </source>
</evidence>
<evidence type="ECO:0000256" key="3">
    <source>
        <dbReference type="ARBA" id="ARBA00022737"/>
    </source>
</evidence>
<protein>
    <submittedName>
        <fullName evidence="5">TPR repeat-containing protein</fullName>
    </submittedName>
</protein>
<evidence type="ECO:0000256" key="1">
    <source>
        <dbReference type="ARBA" id="ARBA00004496"/>
    </source>
</evidence>
<keyword evidence="3" id="KW-0677">Repeat</keyword>
<evidence type="ECO:0000256" key="2">
    <source>
        <dbReference type="ARBA" id="ARBA00022490"/>
    </source>
</evidence>
<dbReference type="InterPro" id="IPR011990">
    <property type="entry name" value="TPR-like_helical_dom_sf"/>
</dbReference>
<dbReference type="EMBL" id="BJCD01000089">
    <property type="protein sequence ID" value="GDZ96297.1"/>
    <property type="molecule type" value="Genomic_DNA"/>
</dbReference>
<dbReference type="SMART" id="SM00028">
    <property type="entry name" value="TPR"/>
    <property type="match status" value="6"/>
</dbReference>
<name>A0A4P6A550_PLAAG</name>
<dbReference type="Pfam" id="PF00515">
    <property type="entry name" value="TPR_1"/>
    <property type="match status" value="1"/>
</dbReference>
<keyword evidence="4" id="KW-0802">TPR repeat</keyword>
<reference evidence="6" key="1">
    <citation type="submission" date="2019-02" db="EMBL/GenBank/DDBJ databases">
        <title>Draft genome sequence of Planktothrix agardhii NIES-905.</title>
        <authorList>
            <person name="Yamaguchi H."/>
            <person name="Suzuki S."/>
            <person name="Kawachi M."/>
        </authorList>
    </citation>
    <scope>NUCLEOTIDE SEQUENCE [LARGE SCALE GENOMIC DNA]</scope>
    <source>
        <strain evidence="6">CCAP 1459/11A</strain>
    </source>
</reference>
<feature type="repeat" description="TPR" evidence="4">
    <location>
        <begin position="126"/>
        <end position="159"/>
    </location>
</feature>
<dbReference type="SUPFAM" id="SSF48452">
    <property type="entry name" value="TPR-like"/>
    <property type="match status" value="2"/>
</dbReference>
<organism evidence="5 6">
    <name type="scientific">Planktothrix agardhii CCAP 1459/11A</name>
    <dbReference type="NCBI Taxonomy" id="282420"/>
    <lineage>
        <taxon>Bacteria</taxon>
        <taxon>Bacillati</taxon>
        <taxon>Cyanobacteriota</taxon>
        <taxon>Cyanophyceae</taxon>
        <taxon>Oscillatoriophycideae</taxon>
        <taxon>Oscillatoriales</taxon>
        <taxon>Microcoleaceae</taxon>
        <taxon>Planktothrix</taxon>
    </lineage>
</organism>
<sequence>MKSEPQPAYLNLINQLLTCASGEEQEILNTHPELLDDGLVAAMLEVAERLREQGELNNANRLKNFAGLLGKVDGDFLAGIALKVEADRLLEQGNQQNAISQFREALQSWEQALTIYREIGNRQGEANSLGNLGIAYDSLGQYQKAIDFHQQYLEISREIGDRLGEAASLGNLGNAYDSLGQYQKAIAFYEQYLEISREIEYRQGEAISLGNLGNAYYSLGQYQKAIDFHQQSLEIEREIGDRLGEANSLGSLGNVYHSLGQYQNAIDFHQQFLEMAREIGDRQGESIGLNNLGNTLLKTNQLAEAETALRASIKIHETLRSELVNNDHKASIFETQVESYRLLQQVLVAQTKFDQALEISEMSRTRAFVELLQQTLLTTPPQSPGLFHV</sequence>
<accession>A0A4P6A550</accession>